<sequence length="38" mass="4634">MKNQRKLETAGFFVREQKDNLHLLKDFDIIETDIKRNE</sequence>
<gene>
    <name evidence="1" type="ORF">HMPREF1043_1961</name>
</gene>
<proteinExistence type="predicted"/>
<keyword evidence="2" id="KW-1185">Reference proteome</keyword>
<name>I0SD48_STRAP</name>
<dbReference type="Proteomes" id="UP000003245">
    <property type="component" value="Unassembled WGS sequence"/>
</dbReference>
<evidence type="ECO:0000313" key="1">
    <source>
        <dbReference type="EMBL" id="EID21301.1"/>
    </source>
</evidence>
<dbReference type="AlphaFoldDB" id="I0SD48"/>
<protein>
    <submittedName>
        <fullName evidence="1">Uncharacterized protein</fullName>
    </submittedName>
</protein>
<evidence type="ECO:0000313" key="2">
    <source>
        <dbReference type="Proteomes" id="UP000003245"/>
    </source>
</evidence>
<dbReference type="EMBL" id="AICP01000042">
    <property type="protein sequence ID" value="EID21301.1"/>
    <property type="molecule type" value="Genomic_DNA"/>
</dbReference>
<comment type="caution">
    <text evidence="1">The sequence shown here is derived from an EMBL/GenBank/DDBJ whole genome shotgun (WGS) entry which is preliminary data.</text>
</comment>
<reference evidence="1 2" key="1">
    <citation type="submission" date="2012-01" db="EMBL/GenBank/DDBJ databases">
        <authorList>
            <person name="Harkins D.M."/>
            <person name="Madupu R."/>
            <person name="Durkin A.S."/>
            <person name="Torralba M."/>
            <person name="Methe B."/>
            <person name="Sutton G.G."/>
            <person name="Nelson K.E."/>
        </authorList>
    </citation>
    <scope>NUCLEOTIDE SEQUENCE [LARGE SCALE GENOMIC DNA]</scope>
    <source>
        <strain evidence="1 2">CCUG 39159</strain>
    </source>
</reference>
<accession>I0SD48</accession>
<organism evidence="1 2">
    <name type="scientific">Streptococcus anginosus subsp. whileyi CCUG 39159</name>
    <dbReference type="NCBI Taxonomy" id="1095729"/>
    <lineage>
        <taxon>Bacteria</taxon>
        <taxon>Bacillati</taxon>
        <taxon>Bacillota</taxon>
        <taxon>Bacilli</taxon>
        <taxon>Lactobacillales</taxon>
        <taxon>Streptococcaceae</taxon>
        <taxon>Streptococcus</taxon>
        <taxon>Streptococcus anginosus group</taxon>
    </lineage>
</organism>